<evidence type="ECO:0000313" key="3">
    <source>
        <dbReference type="Proteomes" id="UP000007819"/>
    </source>
</evidence>
<reference evidence="2" key="2">
    <citation type="submission" date="2022-06" db="UniProtKB">
        <authorList>
            <consortium name="EnsemblMetazoa"/>
        </authorList>
    </citation>
    <scope>IDENTIFICATION</scope>
</reference>
<dbReference type="Proteomes" id="UP000007819">
    <property type="component" value="Chromosome A2"/>
</dbReference>
<feature type="signal peptide" evidence="1">
    <location>
        <begin position="1"/>
        <end position="23"/>
    </location>
</feature>
<reference evidence="3" key="1">
    <citation type="submission" date="2010-06" db="EMBL/GenBank/DDBJ databases">
        <authorList>
            <person name="Jiang H."/>
            <person name="Abraham K."/>
            <person name="Ali S."/>
            <person name="Alsbrooks S.L."/>
            <person name="Anim B.N."/>
            <person name="Anosike U.S."/>
            <person name="Attaway T."/>
            <person name="Bandaranaike D.P."/>
            <person name="Battles P.K."/>
            <person name="Bell S.N."/>
            <person name="Bell A.V."/>
            <person name="Beltran B."/>
            <person name="Bickham C."/>
            <person name="Bustamante Y."/>
            <person name="Caleb T."/>
            <person name="Canada A."/>
            <person name="Cardenas V."/>
            <person name="Carter K."/>
            <person name="Chacko J."/>
            <person name="Chandrabose M.N."/>
            <person name="Chavez D."/>
            <person name="Chavez A."/>
            <person name="Chen L."/>
            <person name="Chu H.-S."/>
            <person name="Claassen K.J."/>
            <person name="Cockrell R."/>
            <person name="Collins M."/>
            <person name="Cooper J.A."/>
            <person name="Cree A."/>
            <person name="Curry S.M."/>
            <person name="Da Y."/>
            <person name="Dao M.D."/>
            <person name="Das B."/>
            <person name="Davila M.-L."/>
            <person name="Davy-Carroll L."/>
            <person name="Denson S."/>
            <person name="Dinh H."/>
            <person name="Ebong V.E."/>
            <person name="Edwards J.R."/>
            <person name="Egan A."/>
            <person name="El-Daye J."/>
            <person name="Escobedo L."/>
            <person name="Fernandez S."/>
            <person name="Fernando P.R."/>
            <person name="Flagg N."/>
            <person name="Forbes L.D."/>
            <person name="Fowler R.G."/>
            <person name="Fu Q."/>
            <person name="Gabisi R.A."/>
            <person name="Ganer J."/>
            <person name="Garbino Pronczuk A."/>
            <person name="Garcia R.M."/>
            <person name="Garner T."/>
            <person name="Garrett T.E."/>
            <person name="Gonzalez D.A."/>
            <person name="Hamid H."/>
            <person name="Hawkins E.S."/>
            <person name="Hirani K."/>
            <person name="Hogues M.E."/>
            <person name="Hollins B."/>
            <person name="Hsiao C.-H."/>
            <person name="Jabil R."/>
            <person name="James M.L."/>
            <person name="Jhangiani S.N."/>
            <person name="Johnson B."/>
            <person name="Johnson Q."/>
            <person name="Joshi V."/>
            <person name="Kalu J.B."/>
            <person name="Kam C."/>
            <person name="Kashfia A."/>
            <person name="Keebler J."/>
            <person name="Kisamo H."/>
            <person name="Kovar C.L."/>
            <person name="Lago L.A."/>
            <person name="Lai C.-Y."/>
            <person name="Laidlaw J."/>
            <person name="Lara F."/>
            <person name="Le T.-K."/>
            <person name="Lee S.L."/>
            <person name="Legall F.H."/>
            <person name="Lemon S.J."/>
            <person name="Lewis L.R."/>
            <person name="Li B."/>
            <person name="Liu Y."/>
            <person name="Liu Y.-S."/>
            <person name="Lopez J."/>
            <person name="Lozado R.J."/>
            <person name="Lu J."/>
            <person name="Madu R.C."/>
            <person name="Maheshwari M."/>
            <person name="Maheshwari R."/>
            <person name="Malloy K."/>
            <person name="Martinez E."/>
            <person name="Mathew T."/>
            <person name="Mercado I.C."/>
            <person name="Mercado C."/>
            <person name="Meyer B."/>
            <person name="Montgomery K."/>
            <person name="Morgan M.B."/>
            <person name="Munidasa M."/>
            <person name="Nazareth L.V."/>
            <person name="Nelson J."/>
            <person name="Ng B.M."/>
            <person name="Nguyen N.B."/>
            <person name="Nguyen P.Q."/>
            <person name="Nguyen T."/>
            <person name="Obregon M."/>
            <person name="Okwuonu G.O."/>
            <person name="Onwere C.G."/>
            <person name="Orozco G."/>
            <person name="Parra A."/>
            <person name="Patel S."/>
            <person name="Patil S."/>
            <person name="Perez A."/>
            <person name="Perez Y."/>
            <person name="Pham C."/>
            <person name="Primus E.L."/>
            <person name="Pu L.-L."/>
            <person name="Puazo M."/>
            <person name="Qin X."/>
            <person name="Quiroz J.B."/>
            <person name="Reese J."/>
            <person name="Richards S."/>
            <person name="Rives C.M."/>
            <person name="Robberts R."/>
            <person name="Ruiz S.J."/>
            <person name="Ruiz M.J."/>
            <person name="Santibanez J."/>
            <person name="Schneider B.W."/>
            <person name="Sisson I."/>
            <person name="Smith M."/>
            <person name="Sodergren E."/>
            <person name="Song X.-Z."/>
            <person name="Song B.B."/>
            <person name="Summersgill H."/>
            <person name="Thelus R."/>
            <person name="Thornton R.D."/>
            <person name="Trejos Z.Y."/>
            <person name="Usmani K."/>
            <person name="Vattathil S."/>
            <person name="Villasana D."/>
            <person name="Walker D.L."/>
            <person name="Wang S."/>
            <person name="Wang K."/>
            <person name="White C.S."/>
            <person name="Williams A.C."/>
            <person name="Williamson J."/>
            <person name="Wilson K."/>
            <person name="Woghiren I.O."/>
            <person name="Woodworth J.R."/>
            <person name="Worley K.C."/>
            <person name="Wright R.A."/>
            <person name="Wu W."/>
            <person name="Young L."/>
            <person name="Zhang L."/>
            <person name="Zhang J."/>
            <person name="Zhu Y."/>
            <person name="Muzny D.M."/>
            <person name="Weinstock G."/>
            <person name="Gibbs R.A."/>
        </authorList>
    </citation>
    <scope>NUCLEOTIDE SEQUENCE [LARGE SCALE GENOMIC DNA]</scope>
    <source>
        <strain evidence="3">LSR1</strain>
    </source>
</reference>
<dbReference type="EnsemblMetazoa" id="XM_029490869.1">
    <property type="protein sequence ID" value="XP_029346729.1"/>
    <property type="gene ID" value="LOC100573156"/>
</dbReference>
<dbReference type="KEGG" id="api:100573156"/>
<protein>
    <submittedName>
        <fullName evidence="2">Uncharacterized protein</fullName>
    </submittedName>
</protein>
<sequence length="180" mass="21549">MGKCINYMIAIFFIFYILGCTYAEEEQVDACFEELKKMKCINGEKTSETWKTMKQKYKNWTNSKSWEDDSKNYYYFSEFILKTKAGIIENGPSSFCLSFENEEELQKMNFVCYTGEQPRWKDSDSWKDDSKNYLYFSEHILTVKAKTSWGPKSFCLSVSKTNFEDYRFKQFINETFKQRI</sequence>
<keyword evidence="3" id="KW-1185">Reference proteome</keyword>
<accession>A0A8R2JU89</accession>
<name>A0A8R2JU89_ACYPI</name>
<dbReference type="RefSeq" id="XP_029346729.1">
    <property type="nucleotide sequence ID" value="XM_029490869.1"/>
</dbReference>
<dbReference type="AlphaFoldDB" id="A0A8R2JU89"/>
<feature type="chain" id="PRO_5035730328" evidence="1">
    <location>
        <begin position="24"/>
        <end position="180"/>
    </location>
</feature>
<proteinExistence type="predicted"/>
<evidence type="ECO:0000256" key="1">
    <source>
        <dbReference type="SAM" id="SignalP"/>
    </source>
</evidence>
<dbReference type="GeneID" id="100573156"/>
<organism evidence="2 3">
    <name type="scientific">Acyrthosiphon pisum</name>
    <name type="common">Pea aphid</name>
    <dbReference type="NCBI Taxonomy" id="7029"/>
    <lineage>
        <taxon>Eukaryota</taxon>
        <taxon>Metazoa</taxon>
        <taxon>Ecdysozoa</taxon>
        <taxon>Arthropoda</taxon>
        <taxon>Hexapoda</taxon>
        <taxon>Insecta</taxon>
        <taxon>Pterygota</taxon>
        <taxon>Neoptera</taxon>
        <taxon>Paraneoptera</taxon>
        <taxon>Hemiptera</taxon>
        <taxon>Sternorrhyncha</taxon>
        <taxon>Aphidomorpha</taxon>
        <taxon>Aphidoidea</taxon>
        <taxon>Aphididae</taxon>
        <taxon>Macrosiphini</taxon>
        <taxon>Acyrthosiphon</taxon>
    </lineage>
</organism>
<evidence type="ECO:0000313" key="2">
    <source>
        <dbReference type="EnsemblMetazoa" id="XP_029346729.1"/>
    </source>
</evidence>
<keyword evidence="1" id="KW-0732">Signal</keyword>